<accession>A0ABS1WKQ6</accession>
<dbReference type="Proteomes" id="UP000605013">
    <property type="component" value="Unassembled WGS sequence"/>
</dbReference>
<dbReference type="InterPro" id="IPR029044">
    <property type="entry name" value="Nucleotide-diphossugar_trans"/>
</dbReference>
<dbReference type="PANTHER" id="PTHR32385:SF15">
    <property type="entry name" value="INOSITOL PHOSPHOCERAMIDE MANNOSYLTRANSFERASE 1"/>
    <property type="match status" value="1"/>
</dbReference>
<dbReference type="InterPro" id="IPR007577">
    <property type="entry name" value="GlycoTrfase_DXD_sugar-bd_CS"/>
</dbReference>
<dbReference type="Gene3D" id="3.90.550.20">
    <property type="match status" value="1"/>
</dbReference>
<evidence type="ECO:0000256" key="1">
    <source>
        <dbReference type="ARBA" id="ARBA00022679"/>
    </source>
</evidence>
<protein>
    <submittedName>
        <fullName evidence="2">Uncharacterized protein</fullName>
    </submittedName>
</protein>
<keyword evidence="1" id="KW-0808">Transferase</keyword>
<dbReference type="InterPro" id="IPR051706">
    <property type="entry name" value="Glycosyltransferase_domain"/>
</dbReference>
<evidence type="ECO:0000313" key="3">
    <source>
        <dbReference type="Proteomes" id="UP000605013"/>
    </source>
</evidence>
<dbReference type="SUPFAM" id="SSF53448">
    <property type="entry name" value="Nucleotide-diphospho-sugar transferases"/>
    <property type="match status" value="1"/>
</dbReference>
<organism evidence="2 3">
    <name type="scientific">Olleya sediminilitoris</name>
    <dbReference type="NCBI Taxonomy" id="2795739"/>
    <lineage>
        <taxon>Bacteria</taxon>
        <taxon>Pseudomonadati</taxon>
        <taxon>Bacteroidota</taxon>
        <taxon>Flavobacteriia</taxon>
        <taxon>Flavobacteriales</taxon>
        <taxon>Flavobacteriaceae</taxon>
    </lineage>
</organism>
<dbReference type="RefSeq" id="WP_203000025.1">
    <property type="nucleotide sequence ID" value="NZ_JAEMEF010000005.1"/>
</dbReference>
<proteinExistence type="predicted"/>
<name>A0ABS1WKQ6_9FLAO</name>
<dbReference type="EMBL" id="JAEMEF010000005">
    <property type="protein sequence ID" value="MBL7559694.1"/>
    <property type="molecule type" value="Genomic_DNA"/>
</dbReference>
<dbReference type="Pfam" id="PF04488">
    <property type="entry name" value="Gly_transf_sug"/>
    <property type="match status" value="1"/>
</dbReference>
<sequence length="261" mass="31258">MIPKIIHYCWFGKKKKPTLVKKCIKSWHQYMPGFEFIEWNEDNCDLTSPFLQSCVKLKKWAFISDYIRLKKLYEYGGIYLDTDMLVFKNLEPFLKHDCFFGAEDFNYVNASVMGSVKNNLFINKLLDYYKKIKGITSNTNLTDITIPRIITKCLKQEVNLSNVIFDKVENFQEITVYPYKYFYPLPFDKRYEVKNYSQFCYTETYAIHLWNASWIDYSEFHYLRVGEYRKGFFKILSGNNSQKVNLKYLKKIIASIYQSLK</sequence>
<comment type="caution">
    <text evidence="2">The sequence shown here is derived from an EMBL/GenBank/DDBJ whole genome shotgun (WGS) entry which is preliminary data.</text>
</comment>
<keyword evidence="3" id="KW-1185">Reference proteome</keyword>
<gene>
    <name evidence="2" type="ORF">JAO71_07745</name>
</gene>
<evidence type="ECO:0000313" key="2">
    <source>
        <dbReference type="EMBL" id="MBL7559694.1"/>
    </source>
</evidence>
<dbReference type="PANTHER" id="PTHR32385">
    <property type="entry name" value="MANNOSYL PHOSPHORYLINOSITOL CERAMIDE SYNTHASE"/>
    <property type="match status" value="1"/>
</dbReference>
<reference evidence="2 3" key="1">
    <citation type="submission" date="2020-12" db="EMBL/GenBank/DDBJ databases">
        <title>Olleya sediminilitoris sp. nov., isolated from a tidal flat.</title>
        <authorList>
            <person name="Park S."/>
            <person name="Yoon J.-H."/>
        </authorList>
    </citation>
    <scope>NUCLEOTIDE SEQUENCE [LARGE SCALE GENOMIC DNA]</scope>
    <source>
        <strain evidence="2 3">YSTF-M6</strain>
    </source>
</reference>